<keyword evidence="3" id="KW-0732">Signal</keyword>
<gene>
    <name evidence="6" type="ORF">rosag_06130</name>
</gene>
<evidence type="ECO:0000256" key="1">
    <source>
        <dbReference type="ARBA" id="ARBA00004613"/>
    </source>
</evidence>
<keyword evidence="2" id="KW-0964">Secreted</keyword>
<dbReference type="GO" id="GO:0005576">
    <property type="term" value="C:extracellular region"/>
    <property type="evidence" value="ECO:0007669"/>
    <property type="project" value="UniProtKB-SubCell"/>
</dbReference>
<evidence type="ECO:0000313" key="6">
    <source>
        <dbReference type="EMBL" id="GLC24100.1"/>
    </source>
</evidence>
<dbReference type="RefSeq" id="WP_284348548.1">
    <property type="nucleotide sequence ID" value="NZ_BRXS01000001.1"/>
</dbReference>
<proteinExistence type="predicted"/>
<protein>
    <recommendedName>
        <fullName evidence="5">SD-repeat containing protein B domain-containing protein</fullName>
    </recommendedName>
</protein>
<comment type="caution">
    <text evidence="6">The sequence shown here is derived from an EMBL/GenBank/DDBJ whole genome shotgun (WGS) entry which is preliminary data.</text>
</comment>
<dbReference type="InterPro" id="IPR051417">
    <property type="entry name" value="SDr/BOS_complex"/>
</dbReference>
<evidence type="ECO:0000256" key="4">
    <source>
        <dbReference type="SAM" id="MobiDB-lite"/>
    </source>
</evidence>
<feature type="domain" description="SD-repeat containing protein B" evidence="5">
    <location>
        <begin position="507"/>
        <end position="577"/>
    </location>
</feature>
<feature type="region of interest" description="Disordered" evidence="4">
    <location>
        <begin position="140"/>
        <end position="168"/>
    </location>
</feature>
<dbReference type="PANTHER" id="PTHR23303:SF15">
    <property type="entry name" value="COLOSSIN-A"/>
    <property type="match status" value="1"/>
</dbReference>
<dbReference type="Gene3D" id="2.60.40.10">
    <property type="entry name" value="Immunoglobulins"/>
    <property type="match status" value="3"/>
</dbReference>
<accession>A0AA37V0B0</accession>
<dbReference type="InterPro" id="IPR033764">
    <property type="entry name" value="Sdr_B"/>
</dbReference>
<dbReference type="AlphaFoldDB" id="A0AA37V0B0"/>
<organism evidence="6 7">
    <name type="scientific">Roseisolibacter agri</name>
    <dbReference type="NCBI Taxonomy" id="2014610"/>
    <lineage>
        <taxon>Bacteria</taxon>
        <taxon>Pseudomonadati</taxon>
        <taxon>Gemmatimonadota</taxon>
        <taxon>Gemmatimonadia</taxon>
        <taxon>Gemmatimonadales</taxon>
        <taxon>Gemmatimonadaceae</taxon>
        <taxon>Roseisolibacter</taxon>
    </lineage>
</organism>
<feature type="domain" description="SD-repeat containing protein B" evidence="5">
    <location>
        <begin position="630"/>
        <end position="698"/>
    </location>
</feature>
<comment type="subcellular location">
    <subcellularLocation>
        <location evidence="1">Secreted</location>
    </subcellularLocation>
</comment>
<sequence>MSRALRYLAVSTIGLAWGCADTPTVAPRAPARDPLAPTVQPSFAIGGGGPTGAIFTTVPDGSIVNENVRYRDKREVYLDGGPRGGSPQTAAGLDDGDYVFQITDPSGKYLLSQDKSECRLIRVRNGVIVKLLDRASDGTLTEHSASDACHTNDGPEGAAGSSGKHDTNVDVDYGANGAIVVQMMPYANTPNPGGVYKAWISKIDEYAAKATGKGVSDPFTEPLKRINGRDAQPCSQGCYQADPGFGPPRNFQKTDNFKVQEEARLRVVKVNDLDGDGVRDSGEPTLPDWGVAFIETLGDGTEAPPILDVTPATRTFVPGDQVTVCEASLTDWVFSFATVNGTAAGAPTTRSIGGTTYYCIPVTVGASGTTVEIAFGNFQYGVKSGYKFHDRNINGVWNTATEEGLAGWTINLTGADGKGNAVSRTTTTGAGGAYTFTQLPPGTYTVAEACPTGWYQSYPTPSGAPPGVCGTGVHTFTIVSGAPGAPDVHANNNFGNYQPSTKTGVKYHDLNGNGTRDAGEPGIAGVTIKLLSGGSPVQSAVTDANGAYTLSNILPGTYLVCEVLPDGYAQSAPNAGTTLGTGESLADCPAATPAYGAKGYQIVVSASAQSFTGNDFGNFQNGSIAGVKISDANGNGTQDGGEVGLAAWPIHLFGTTGLGAAVHRHTTTNGSGQFTFANVPPGQYRLCEEQKAGFVQRFPTLATTGAIDCGALLASVHDPVLPGIGYSLTLQSGQNLNAGLDFLNQPNQGCTPGFWQGGFGIDLWNTVNDPQWGPPRITNGSTNPFIQTTLFNSFFEPAPELVGETMLGIVGTGGTDDEARKAARSLIAGYLNTTALSAYPFSQSELVSKWSAANSEVDAGQRLARLLALHTLLDAANNLHNTVLCQ</sequence>
<evidence type="ECO:0000256" key="2">
    <source>
        <dbReference type="ARBA" id="ARBA00022525"/>
    </source>
</evidence>
<dbReference type="PANTHER" id="PTHR23303">
    <property type="entry name" value="CARBOXYPEPTIDASE REGULATORY REGION-CONTAINING"/>
    <property type="match status" value="1"/>
</dbReference>
<evidence type="ECO:0000259" key="5">
    <source>
        <dbReference type="Pfam" id="PF17210"/>
    </source>
</evidence>
<keyword evidence="7" id="KW-1185">Reference proteome</keyword>
<dbReference type="Pfam" id="PF17210">
    <property type="entry name" value="SdrD_B"/>
    <property type="match status" value="3"/>
</dbReference>
<dbReference type="EMBL" id="BRXS01000001">
    <property type="protein sequence ID" value="GLC24100.1"/>
    <property type="molecule type" value="Genomic_DNA"/>
</dbReference>
<feature type="domain" description="SD-repeat containing protein B" evidence="5">
    <location>
        <begin position="387"/>
        <end position="458"/>
    </location>
</feature>
<dbReference type="SUPFAM" id="SSF117074">
    <property type="entry name" value="Hypothetical protein PA1324"/>
    <property type="match status" value="3"/>
</dbReference>
<name>A0AA37V0B0_9BACT</name>
<dbReference type="Proteomes" id="UP001161325">
    <property type="component" value="Unassembled WGS sequence"/>
</dbReference>
<evidence type="ECO:0000256" key="3">
    <source>
        <dbReference type="ARBA" id="ARBA00022729"/>
    </source>
</evidence>
<dbReference type="InterPro" id="IPR013783">
    <property type="entry name" value="Ig-like_fold"/>
</dbReference>
<reference evidence="6" key="1">
    <citation type="submission" date="2022-08" db="EMBL/GenBank/DDBJ databases">
        <title>Draft genome sequencing of Roseisolibacter agri AW1220.</title>
        <authorList>
            <person name="Tobiishi Y."/>
            <person name="Tonouchi A."/>
        </authorList>
    </citation>
    <scope>NUCLEOTIDE SEQUENCE</scope>
    <source>
        <strain evidence="6">AW1220</strain>
    </source>
</reference>
<evidence type="ECO:0000313" key="7">
    <source>
        <dbReference type="Proteomes" id="UP001161325"/>
    </source>
</evidence>